<protein>
    <recommendedName>
        <fullName evidence="11 12">Galactokinase</fullName>
        <ecNumber evidence="11 12">2.7.1.6</ecNumber>
    </recommendedName>
    <alternativeName>
        <fullName evidence="11">Galactose kinase</fullName>
    </alternativeName>
</protein>
<dbReference type="PROSITE" id="PS00106">
    <property type="entry name" value="GALACTOKINASE"/>
    <property type="match status" value="1"/>
</dbReference>
<dbReference type="Gene3D" id="3.30.70.890">
    <property type="entry name" value="GHMP kinase, C-terminal domain"/>
    <property type="match status" value="1"/>
</dbReference>
<keyword evidence="5 11" id="KW-0547">Nucleotide-binding</keyword>
<dbReference type="SUPFAM" id="SSF54211">
    <property type="entry name" value="Ribosomal protein S5 domain 2-like"/>
    <property type="match status" value="1"/>
</dbReference>
<evidence type="ECO:0000256" key="3">
    <source>
        <dbReference type="ARBA" id="ARBA00022679"/>
    </source>
</evidence>
<feature type="domain" description="GHMP kinase N-terminal" evidence="13">
    <location>
        <begin position="96"/>
        <end position="184"/>
    </location>
</feature>
<dbReference type="PANTHER" id="PTHR10457:SF7">
    <property type="entry name" value="GALACTOKINASE-RELATED"/>
    <property type="match status" value="1"/>
</dbReference>
<evidence type="ECO:0000256" key="7">
    <source>
        <dbReference type="ARBA" id="ARBA00022840"/>
    </source>
</evidence>
<dbReference type="InterPro" id="IPR019539">
    <property type="entry name" value="GalKase_N"/>
</dbReference>
<keyword evidence="7 11" id="KW-0067">ATP-binding</keyword>
<dbReference type="Gene3D" id="3.30.230.10">
    <property type="match status" value="1"/>
</dbReference>
<dbReference type="PIRSF" id="PIRSF000530">
    <property type="entry name" value="Galactokinase"/>
    <property type="match status" value="1"/>
</dbReference>
<evidence type="ECO:0000256" key="10">
    <source>
        <dbReference type="ARBA" id="ARBA00023277"/>
    </source>
</evidence>
<keyword evidence="10 11" id="KW-0119">Carbohydrate metabolism</keyword>
<dbReference type="PRINTS" id="PR00959">
    <property type="entry name" value="MEVGALKINASE"/>
</dbReference>
<dbReference type="GO" id="GO:0005829">
    <property type="term" value="C:cytosol"/>
    <property type="evidence" value="ECO:0007669"/>
    <property type="project" value="TreeGrafter"/>
</dbReference>
<dbReference type="GO" id="GO:0004335">
    <property type="term" value="F:galactokinase activity"/>
    <property type="evidence" value="ECO:0007669"/>
    <property type="project" value="UniProtKB-UniRule"/>
</dbReference>
<evidence type="ECO:0000256" key="9">
    <source>
        <dbReference type="ARBA" id="ARBA00023144"/>
    </source>
</evidence>
<evidence type="ECO:0000313" key="16">
    <source>
        <dbReference type="EMBL" id="TCZ78878.1"/>
    </source>
</evidence>
<dbReference type="SUPFAM" id="SSF55060">
    <property type="entry name" value="GHMP Kinase, C-terminal domain"/>
    <property type="match status" value="1"/>
</dbReference>
<comment type="catalytic activity">
    <reaction evidence="11">
        <text>alpha-D-galactose + ATP = alpha-D-galactose 1-phosphate + ADP + H(+)</text>
        <dbReference type="Rhea" id="RHEA:13553"/>
        <dbReference type="ChEBI" id="CHEBI:15378"/>
        <dbReference type="ChEBI" id="CHEBI:28061"/>
        <dbReference type="ChEBI" id="CHEBI:30616"/>
        <dbReference type="ChEBI" id="CHEBI:58336"/>
        <dbReference type="ChEBI" id="CHEBI:456216"/>
        <dbReference type="EC" id="2.7.1.6"/>
    </reaction>
</comment>
<feature type="binding site" evidence="11">
    <location>
        <position position="165"/>
    </location>
    <ligand>
        <name>Mg(2+)</name>
        <dbReference type="ChEBI" id="CHEBI:18420"/>
    </ligand>
</feature>
<dbReference type="InterPro" id="IPR019741">
    <property type="entry name" value="Galactokinase_CS"/>
</dbReference>
<feature type="domain" description="GHMP kinase C-terminal" evidence="14">
    <location>
        <begin position="293"/>
        <end position="373"/>
    </location>
</feature>
<evidence type="ECO:0000256" key="11">
    <source>
        <dbReference type="HAMAP-Rule" id="MF_00246"/>
    </source>
</evidence>
<feature type="binding site" evidence="11">
    <location>
        <position position="133"/>
    </location>
    <ligand>
        <name>Mg(2+)</name>
        <dbReference type="ChEBI" id="CHEBI:18420"/>
    </ligand>
</feature>
<evidence type="ECO:0000256" key="5">
    <source>
        <dbReference type="ARBA" id="ARBA00022741"/>
    </source>
</evidence>
<dbReference type="InterPro" id="IPR022963">
    <property type="entry name" value="Galactokinase_bac"/>
</dbReference>
<name>A0A4R4EKR8_9BACL</name>
<dbReference type="InterPro" id="IPR006203">
    <property type="entry name" value="GHMP_knse_ATP-bd_CS"/>
</dbReference>
<dbReference type="NCBIfam" id="NF003705">
    <property type="entry name" value="PRK05322.1"/>
    <property type="match status" value="1"/>
</dbReference>
<dbReference type="EC" id="2.7.1.6" evidence="11 12"/>
<keyword evidence="6 11" id="KW-0418">Kinase</keyword>
<dbReference type="OrthoDB" id="250531at2"/>
<keyword evidence="8 11" id="KW-0460">Magnesium</keyword>
<dbReference type="InterPro" id="IPR006206">
    <property type="entry name" value="Mevalonate/galactokinase"/>
</dbReference>
<dbReference type="InterPro" id="IPR013750">
    <property type="entry name" value="GHMP_kinase_C_dom"/>
</dbReference>
<feature type="active site" description="Proton acceptor" evidence="11">
    <location>
        <position position="177"/>
    </location>
</feature>
<feature type="binding site" evidence="11">
    <location>
        <begin position="38"/>
        <end position="41"/>
    </location>
    <ligand>
        <name>substrate</name>
    </ligand>
</feature>
<feature type="domain" description="Galactokinase N-terminal" evidence="15">
    <location>
        <begin position="12"/>
        <end position="62"/>
    </location>
</feature>
<dbReference type="Pfam" id="PF00288">
    <property type="entry name" value="GHMP_kinases_N"/>
    <property type="match status" value="1"/>
</dbReference>
<dbReference type="FunFam" id="3.30.230.10:FF:000017">
    <property type="entry name" value="Galactokinase"/>
    <property type="match status" value="1"/>
</dbReference>
<dbReference type="GO" id="GO:0000287">
    <property type="term" value="F:magnesium ion binding"/>
    <property type="evidence" value="ECO:0007669"/>
    <property type="project" value="UniProtKB-UniRule"/>
</dbReference>
<keyword evidence="17" id="KW-1185">Reference proteome</keyword>
<evidence type="ECO:0000256" key="12">
    <source>
        <dbReference type="NCBIfam" id="TIGR00131"/>
    </source>
</evidence>
<comment type="caution">
    <text evidence="16">The sequence shown here is derived from an EMBL/GenBank/DDBJ whole genome shotgun (WGS) entry which is preliminary data.</text>
</comment>
<proteinExistence type="inferred from homology"/>
<dbReference type="Pfam" id="PF10509">
    <property type="entry name" value="GalKase_gal_bdg"/>
    <property type="match status" value="1"/>
</dbReference>
<dbReference type="PANTHER" id="PTHR10457">
    <property type="entry name" value="MEVALONATE KINASE/GALACTOKINASE"/>
    <property type="match status" value="1"/>
</dbReference>
<evidence type="ECO:0000259" key="13">
    <source>
        <dbReference type="Pfam" id="PF00288"/>
    </source>
</evidence>
<feature type="site" description="Transition state stabilizer" evidence="11">
    <location>
        <position position="32"/>
    </location>
</feature>
<evidence type="ECO:0000256" key="6">
    <source>
        <dbReference type="ARBA" id="ARBA00022777"/>
    </source>
</evidence>
<sequence>MLTKDLKKLQDEFIQLYGGNYADIAVYRAPGRVNLIGEHIDYNGGYVFPAALTFGTTLLLRPRQDHELHMASTNFPYKLQKSLYELAYDAKDDWTNFPKGIIVMLQQQSVSFSHGYDMLFHGDIPNGAGLSSSASIEVVTAYGLLDQIGVTMSRTDIALLAQKTENQYVGVMCGIMDQFAVAQGKENHAVLLRCSDLDYQHVPFDSGSYKLIIGNTNKKRQLAESAYNQRRSECEQAVAILREKAAEYRELQVLCELSPEQFAQVEALIEDEIVRRRAKHVVEENARVLASVDLLRKGDLAGFGKLMLQSHASLRDLYEVSCHELDVIVDTAITIPGVLGSRMTGAGFGGCTVSLVHEDNVQTFIDFVGKAYKEQTEFVADFYVCDIGDGVNRVEA</sequence>
<dbReference type="InterPro" id="IPR014721">
    <property type="entry name" value="Ribsml_uS5_D2-typ_fold_subgr"/>
</dbReference>
<keyword evidence="2 11" id="KW-0963">Cytoplasm</keyword>
<comment type="pathway">
    <text evidence="11">Carbohydrate metabolism; galactose metabolism.</text>
</comment>
<dbReference type="InterPro" id="IPR000705">
    <property type="entry name" value="Galactokinase"/>
</dbReference>
<dbReference type="PROSITE" id="PS00627">
    <property type="entry name" value="GHMP_KINASES_ATP"/>
    <property type="match status" value="1"/>
</dbReference>
<dbReference type="InterPro" id="IPR036554">
    <property type="entry name" value="GHMP_kinase_C_sf"/>
</dbReference>
<evidence type="ECO:0000313" key="17">
    <source>
        <dbReference type="Proteomes" id="UP000295418"/>
    </source>
</evidence>
<feature type="binding site" evidence="11">
    <location>
        <begin position="127"/>
        <end position="133"/>
    </location>
    <ligand>
        <name>ATP</name>
        <dbReference type="ChEBI" id="CHEBI:30616"/>
    </ligand>
</feature>
<comment type="similarity">
    <text evidence="1 11">Belongs to the GHMP kinase family. GalK subfamily.</text>
</comment>
<dbReference type="PRINTS" id="PR00473">
    <property type="entry name" value="GALCTOKINASE"/>
</dbReference>
<dbReference type="AlphaFoldDB" id="A0A4R4EKR8"/>
<gene>
    <name evidence="11" type="primary">galK</name>
    <name evidence="16" type="ORF">E0485_07345</name>
</gene>
<evidence type="ECO:0000256" key="8">
    <source>
        <dbReference type="ARBA" id="ARBA00022842"/>
    </source>
</evidence>
<evidence type="ECO:0000259" key="15">
    <source>
        <dbReference type="Pfam" id="PF10509"/>
    </source>
</evidence>
<keyword evidence="4 11" id="KW-0479">Metal-binding</keyword>
<evidence type="ECO:0000256" key="2">
    <source>
        <dbReference type="ARBA" id="ARBA00022490"/>
    </source>
</evidence>
<keyword evidence="3 11" id="KW-0808">Transferase</keyword>
<evidence type="ECO:0000259" key="14">
    <source>
        <dbReference type="Pfam" id="PF08544"/>
    </source>
</evidence>
<dbReference type="FunFam" id="3.30.70.890:FF:000001">
    <property type="entry name" value="Galactokinase"/>
    <property type="match status" value="1"/>
</dbReference>
<feature type="binding site" evidence="11">
    <location>
        <position position="227"/>
    </location>
    <ligand>
        <name>substrate</name>
    </ligand>
</feature>
<dbReference type="RefSeq" id="WP_132417327.1">
    <property type="nucleotide sequence ID" value="NZ_SKFG01000004.1"/>
</dbReference>
<dbReference type="Proteomes" id="UP000295418">
    <property type="component" value="Unassembled WGS sequence"/>
</dbReference>
<evidence type="ECO:0000256" key="4">
    <source>
        <dbReference type="ARBA" id="ARBA00022723"/>
    </source>
</evidence>
<dbReference type="EMBL" id="SKFG01000004">
    <property type="protein sequence ID" value="TCZ78878.1"/>
    <property type="molecule type" value="Genomic_DNA"/>
</dbReference>
<dbReference type="GO" id="GO:0006012">
    <property type="term" value="P:galactose metabolic process"/>
    <property type="evidence" value="ECO:0007669"/>
    <property type="project" value="UniProtKB-UniRule"/>
</dbReference>
<comment type="function">
    <text evidence="11">Catalyzes the transfer of the gamma-phosphate of ATP to D-galactose to form alpha-D-galactose-1-phosphate (Gal-1-P).</text>
</comment>
<dbReference type="Pfam" id="PF08544">
    <property type="entry name" value="GHMP_kinases_C"/>
    <property type="match status" value="1"/>
</dbReference>
<dbReference type="GO" id="GO:0005524">
    <property type="term" value="F:ATP binding"/>
    <property type="evidence" value="ECO:0007669"/>
    <property type="project" value="UniProtKB-UniRule"/>
</dbReference>
<reference evidence="16 17" key="1">
    <citation type="submission" date="2019-03" db="EMBL/GenBank/DDBJ databases">
        <authorList>
            <person name="Kim M.K.M."/>
        </authorList>
    </citation>
    <scope>NUCLEOTIDE SEQUENCE [LARGE SCALE GENOMIC DNA]</scope>
    <source>
        <strain evidence="16 17">18JY21-1</strain>
    </source>
</reference>
<feature type="binding site" evidence="11">
    <location>
        <position position="72"/>
    </location>
    <ligand>
        <name>ATP</name>
        <dbReference type="ChEBI" id="CHEBI:30616"/>
    </ligand>
</feature>
<comment type="subcellular location">
    <subcellularLocation>
        <location evidence="11">Cytoplasm</location>
    </subcellularLocation>
</comment>
<organism evidence="16 17">
    <name type="scientific">Paenibacillus albiflavus</name>
    <dbReference type="NCBI Taxonomy" id="2545760"/>
    <lineage>
        <taxon>Bacteria</taxon>
        <taxon>Bacillati</taxon>
        <taxon>Bacillota</taxon>
        <taxon>Bacilli</taxon>
        <taxon>Bacillales</taxon>
        <taxon>Paenibacillaceae</taxon>
        <taxon>Paenibacillus</taxon>
    </lineage>
</organism>
<evidence type="ECO:0000256" key="1">
    <source>
        <dbReference type="ARBA" id="ARBA00006566"/>
    </source>
</evidence>
<dbReference type="InterPro" id="IPR006204">
    <property type="entry name" value="GHMP_kinase_N_dom"/>
</dbReference>
<dbReference type="InterPro" id="IPR020568">
    <property type="entry name" value="Ribosomal_Su5_D2-typ_SF"/>
</dbReference>
<dbReference type="HAMAP" id="MF_00246">
    <property type="entry name" value="Galactokinase"/>
    <property type="match status" value="1"/>
</dbReference>
<accession>A0A4R4EKR8</accession>
<keyword evidence="9 11" id="KW-0299">Galactose metabolism</keyword>
<dbReference type="UniPathway" id="UPA00214"/>
<dbReference type="NCBIfam" id="TIGR00131">
    <property type="entry name" value="gal_kin"/>
    <property type="match status" value="1"/>
</dbReference>